<dbReference type="RefSeq" id="XP_031565481.1">
    <property type="nucleotide sequence ID" value="XM_031709621.1"/>
</dbReference>
<evidence type="ECO:0000256" key="6">
    <source>
        <dbReference type="RuleBase" id="RU363132"/>
    </source>
</evidence>
<evidence type="ECO:0000313" key="9">
    <source>
        <dbReference type="Proteomes" id="UP000515163"/>
    </source>
</evidence>
<dbReference type="PANTHER" id="PTHR45799">
    <property type="entry name" value="RETICULON-LIKE PROTEIN"/>
    <property type="match status" value="1"/>
</dbReference>
<accession>A0A6P8IFF5</accession>
<feature type="compositionally biased region" description="Basic and acidic residues" evidence="7">
    <location>
        <begin position="192"/>
        <end position="209"/>
    </location>
</feature>
<feature type="transmembrane region" description="Helical" evidence="6">
    <location>
        <begin position="39"/>
        <end position="57"/>
    </location>
</feature>
<dbReference type="Proteomes" id="UP000515163">
    <property type="component" value="Unplaced"/>
</dbReference>
<dbReference type="PANTHER" id="PTHR45799:SF2">
    <property type="entry name" value="RETICULON-LIKE PROTEIN"/>
    <property type="match status" value="1"/>
</dbReference>
<keyword evidence="5 6" id="KW-0472">Membrane</keyword>
<organism evidence="9 10">
    <name type="scientific">Actinia tenebrosa</name>
    <name type="common">Australian red waratah sea anemone</name>
    <dbReference type="NCBI Taxonomy" id="6105"/>
    <lineage>
        <taxon>Eukaryota</taxon>
        <taxon>Metazoa</taxon>
        <taxon>Cnidaria</taxon>
        <taxon>Anthozoa</taxon>
        <taxon>Hexacorallia</taxon>
        <taxon>Actiniaria</taxon>
        <taxon>Actiniidae</taxon>
        <taxon>Actinia</taxon>
    </lineage>
</organism>
<feature type="region of interest" description="Disordered" evidence="7">
    <location>
        <begin position="187"/>
        <end position="209"/>
    </location>
</feature>
<evidence type="ECO:0000313" key="10">
    <source>
        <dbReference type="RefSeq" id="XP_031565481.1"/>
    </source>
</evidence>
<keyword evidence="9" id="KW-1185">Reference proteome</keyword>
<proteinExistence type="predicted"/>
<evidence type="ECO:0000256" key="2">
    <source>
        <dbReference type="ARBA" id="ARBA00022692"/>
    </source>
</evidence>
<dbReference type="Pfam" id="PF02453">
    <property type="entry name" value="Reticulon"/>
    <property type="match status" value="1"/>
</dbReference>
<dbReference type="PROSITE" id="PS50845">
    <property type="entry name" value="RETICULON"/>
    <property type="match status" value="1"/>
</dbReference>
<evidence type="ECO:0000259" key="8">
    <source>
        <dbReference type="PROSITE" id="PS50845"/>
    </source>
</evidence>
<reference evidence="10" key="1">
    <citation type="submission" date="2025-08" db="UniProtKB">
        <authorList>
            <consortium name="RefSeq"/>
        </authorList>
    </citation>
    <scope>IDENTIFICATION</scope>
    <source>
        <tissue evidence="10">Tentacle</tissue>
    </source>
</reference>
<feature type="transmembrane region" description="Helical" evidence="6">
    <location>
        <begin position="133"/>
        <end position="154"/>
    </location>
</feature>
<gene>
    <name evidence="10" type="primary">LOC116300705</name>
</gene>
<dbReference type="Gene3D" id="1.20.5.2480">
    <property type="match status" value="1"/>
</dbReference>
<dbReference type="AlphaFoldDB" id="A0A6P8IFF5"/>
<keyword evidence="3 6" id="KW-0256">Endoplasmic reticulum</keyword>
<dbReference type="GO" id="GO:0005789">
    <property type="term" value="C:endoplasmic reticulum membrane"/>
    <property type="evidence" value="ECO:0007669"/>
    <property type="project" value="UniProtKB-SubCell"/>
</dbReference>
<dbReference type="InParanoid" id="A0A6P8IFF5"/>
<feature type="transmembrane region" description="Helical" evidence="6">
    <location>
        <begin position="12"/>
        <end position="33"/>
    </location>
</feature>
<evidence type="ECO:0000256" key="1">
    <source>
        <dbReference type="ARBA" id="ARBA00004477"/>
    </source>
</evidence>
<dbReference type="GeneID" id="116300705"/>
<comment type="subcellular location">
    <subcellularLocation>
        <location evidence="1 6">Endoplasmic reticulum membrane</location>
        <topology evidence="1 6">Multi-pass membrane protein</topology>
    </subcellularLocation>
</comment>
<evidence type="ECO:0000256" key="5">
    <source>
        <dbReference type="ARBA" id="ARBA00023136"/>
    </source>
</evidence>
<protein>
    <recommendedName>
        <fullName evidence="6">Reticulon-like protein</fullName>
    </recommendedName>
</protein>
<evidence type="ECO:0000256" key="4">
    <source>
        <dbReference type="ARBA" id="ARBA00022989"/>
    </source>
</evidence>
<evidence type="ECO:0000256" key="3">
    <source>
        <dbReference type="ARBA" id="ARBA00022824"/>
    </source>
</evidence>
<dbReference type="KEGG" id="aten:116300705"/>
<evidence type="ECO:0000256" key="7">
    <source>
        <dbReference type="SAM" id="MobiDB-lite"/>
    </source>
</evidence>
<dbReference type="OrthoDB" id="567788at2759"/>
<dbReference type="InterPro" id="IPR046964">
    <property type="entry name" value="RTN1-4"/>
</dbReference>
<feature type="domain" description="Reticulon" evidence="8">
    <location>
        <begin position="4"/>
        <end position="201"/>
    </location>
</feature>
<dbReference type="InterPro" id="IPR003388">
    <property type="entry name" value="Reticulon"/>
</dbReference>
<name>A0A6P8IFF5_ACTTE</name>
<keyword evidence="4 6" id="KW-1133">Transmembrane helix</keyword>
<dbReference type="GO" id="GO:0030424">
    <property type="term" value="C:axon"/>
    <property type="evidence" value="ECO:0007669"/>
    <property type="project" value="TreeGrafter"/>
</dbReference>
<keyword evidence="2 6" id="KW-0812">Transmembrane</keyword>
<sequence length="209" mass="23684">MTSFRDIILWRDIKVTTIVFVSGFIFLVCLTQFSLLTVLSTSSMVILVPMLVLRLLFTARSAFWKTEFKHPFHSYLDKDINVSKDNATRFGEKAAEYVANLAENIRSLLLVEDLADSVKLLMLLYILSYVAQWFSGVTLTFVAFIGLFTIPKIYDMYKVEINKALEKIQKAIDDLLDKINAAVPVSRGKPATAKDTKKPDQESEKDKSA</sequence>